<evidence type="ECO:0000313" key="6">
    <source>
        <dbReference type="Proteomes" id="UP001499984"/>
    </source>
</evidence>
<dbReference type="EMBL" id="BAAAZY010000018">
    <property type="protein sequence ID" value="GAA4074787.1"/>
    <property type="molecule type" value="Genomic_DNA"/>
</dbReference>
<accession>A0ABP7VUY4</accession>
<dbReference type="Proteomes" id="UP001499984">
    <property type="component" value="Unassembled WGS sequence"/>
</dbReference>
<protein>
    <submittedName>
        <fullName evidence="5">Enoyl-CoA hydratase-related protein</fullName>
    </submittedName>
</protein>
<dbReference type="InterPro" id="IPR001753">
    <property type="entry name" value="Enoyl-CoA_hydra/iso"/>
</dbReference>
<gene>
    <name evidence="5" type="ORF">GCM10022233_60980</name>
</gene>
<organism evidence="5 6">
    <name type="scientific">Streptomyces shaanxiensis</name>
    <dbReference type="NCBI Taxonomy" id="653357"/>
    <lineage>
        <taxon>Bacteria</taxon>
        <taxon>Bacillati</taxon>
        <taxon>Actinomycetota</taxon>
        <taxon>Actinomycetes</taxon>
        <taxon>Kitasatosporales</taxon>
        <taxon>Streptomycetaceae</taxon>
        <taxon>Streptomyces</taxon>
    </lineage>
</organism>
<proteinExistence type="inferred from homology"/>
<sequence length="257" mass="26545">MAVFVRADKDGPVATIRVVRPKVSGVDPAVPGEMTAAAEEVGRDDAVRAVILRGSKRVFASGADLHGMAGRPPAEVRAHTERLQAGFSAMAAIPKPVVAAISGYALGGGLELALCADYRIAGRGARLGLPEIRLGLIPGTGGTQRLPRLVGPGHAKKLIFGGRPLTAQQALEIGLVDEVVADEDVDHAARSLAEEFAQGPTAALAAAKRAVDEGFGTPLETGMGVECREFTGLFATEDHRIGIDAFLGGAIPTFTGR</sequence>
<dbReference type="InterPro" id="IPR029045">
    <property type="entry name" value="ClpP/crotonase-like_dom_sf"/>
</dbReference>
<keyword evidence="3" id="KW-0456">Lyase</keyword>
<dbReference type="PANTHER" id="PTHR11941">
    <property type="entry name" value="ENOYL-COA HYDRATASE-RELATED"/>
    <property type="match status" value="1"/>
</dbReference>
<dbReference type="CDD" id="cd06558">
    <property type="entry name" value="crotonase-like"/>
    <property type="match status" value="1"/>
</dbReference>
<evidence type="ECO:0000256" key="2">
    <source>
        <dbReference type="ARBA" id="ARBA00023098"/>
    </source>
</evidence>
<dbReference type="RefSeq" id="WP_345017444.1">
    <property type="nucleotide sequence ID" value="NZ_BAAAZY010000018.1"/>
</dbReference>
<dbReference type="Gene3D" id="3.90.226.10">
    <property type="entry name" value="2-enoyl-CoA Hydratase, Chain A, domain 1"/>
    <property type="match status" value="1"/>
</dbReference>
<evidence type="ECO:0000256" key="1">
    <source>
        <dbReference type="ARBA" id="ARBA00005254"/>
    </source>
</evidence>
<dbReference type="InterPro" id="IPR014748">
    <property type="entry name" value="Enoyl-CoA_hydra_C"/>
</dbReference>
<keyword evidence="6" id="KW-1185">Reference proteome</keyword>
<dbReference type="PROSITE" id="PS00166">
    <property type="entry name" value="ENOYL_COA_HYDRATASE"/>
    <property type="match status" value="1"/>
</dbReference>
<comment type="similarity">
    <text evidence="1 4">Belongs to the enoyl-CoA hydratase/isomerase family.</text>
</comment>
<evidence type="ECO:0000313" key="5">
    <source>
        <dbReference type="EMBL" id="GAA4074787.1"/>
    </source>
</evidence>
<evidence type="ECO:0000256" key="4">
    <source>
        <dbReference type="RuleBase" id="RU003707"/>
    </source>
</evidence>
<keyword evidence="2" id="KW-0443">Lipid metabolism</keyword>
<dbReference type="SUPFAM" id="SSF52096">
    <property type="entry name" value="ClpP/crotonase"/>
    <property type="match status" value="1"/>
</dbReference>
<reference evidence="6" key="1">
    <citation type="journal article" date="2019" name="Int. J. Syst. Evol. Microbiol.">
        <title>The Global Catalogue of Microorganisms (GCM) 10K type strain sequencing project: providing services to taxonomists for standard genome sequencing and annotation.</title>
        <authorList>
            <consortium name="The Broad Institute Genomics Platform"/>
            <consortium name="The Broad Institute Genome Sequencing Center for Infectious Disease"/>
            <person name="Wu L."/>
            <person name="Ma J."/>
        </authorList>
    </citation>
    <scope>NUCLEOTIDE SEQUENCE [LARGE SCALE GENOMIC DNA]</scope>
    <source>
        <strain evidence="6">JCM 16925</strain>
    </source>
</reference>
<dbReference type="InterPro" id="IPR018376">
    <property type="entry name" value="Enoyl-CoA_hyd/isom_CS"/>
</dbReference>
<dbReference type="PANTHER" id="PTHR11941:SF169">
    <property type="entry name" value="(7AS)-7A-METHYL-1,5-DIOXO-2,3,5,6,7,7A-HEXAHYDRO-1H-INDENE-CARBOXYL-COA HYDROLASE"/>
    <property type="match status" value="1"/>
</dbReference>
<comment type="caution">
    <text evidence="5">The sequence shown here is derived from an EMBL/GenBank/DDBJ whole genome shotgun (WGS) entry which is preliminary data.</text>
</comment>
<name>A0ABP7VUY4_9ACTN</name>
<evidence type="ECO:0000256" key="3">
    <source>
        <dbReference type="ARBA" id="ARBA00023239"/>
    </source>
</evidence>
<dbReference type="Pfam" id="PF00378">
    <property type="entry name" value="ECH_1"/>
    <property type="match status" value="1"/>
</dbReference>
<dbReference type="Gene3D" id="1.10.12.10">
    <property type="entry name" value="Lyase 2-enoyl-coa Hydratase, Chain A, domain 2"/>
    <property type="match status" value="1"/>
</dbReference>